<reference evidence="1 2" key="1">
    <citation type="journal article" date="2019" name="Commun. Biol.">
        <title>The bagworm genome reveals a unique fibroin gene that provides high tensile strength.</title>
        <authorList>
            <person name="Kono N."/>
            <person name="Nakamura H."/>
            <person name="Ohtoshi R."/>
            <person name="Tomita M."/>
            <person name="Numata K."/>
            <person name="Arakawa K."/>
        </authorList>
    </citation>
    <scope>NUCLEOTIDE SEQUENCE [LARGE SCALE GENOMIC DNA]</scope>
</reference>
<evidence type="ECO:0000313" key="1">
    <source>
        <dbReference type="EMBL" id="GBP56538.1"/>
    </source>
</evidence>
<gene>
    <name evidence="1" type="ORF">EVAR_53609_1</name>
</gene>
<evidence type="ECO:0000313" key="2">
    <source>
        <dbReference type="Proteomes" id="UP000299102"/>
    </source>
</evidence>
<comment type="caution">
    <text evidence="1">The sequence shown here is derived from an EMBL/GenBank/DDBJ whole genome shotgun (WGS) entry which is preliminary data.</text>
</comment>
<dbReference type="AlphaFoldDB" id="A0A4C1WYI9"/>
<sequence>MHAFKEYRFKIVAFAIAFRSFTESSVGALPPPFVALLLLPYRSPSLDIPFMPRKTETNIEIKSETGIRTTLDTEDEGCNPTSMWAEPRPETGKKRFLTETPGYFDTTPYVSAIPKRHVHPNLSAMFSPAPRPRAVTVSLTAVSVETNTSLHSMEPLRAALCRCAVRGRLDGLFICSLCFLVIRKPLSSFILAAPSGAGGGPRGAGGRTTAAVHSLMSCAPAKNVFASTIRRMTRRSAINY</sequence>
<name>A0A4C1WYI9_EUMVA</name>
<protein>
    <submittedName>
        <fullName evidence="1">Uncharacterized protein</fullName>
    </submittedName>
</protein>
<keyword evidence="2" id="KW-1185">Reference proteome</keyword>
<dbReference type="EMBL" id="BGZK01000695">
    <property type="protein sequence ID" value="GBP56538.1"/>
    <property type="molecule type" value="Genomic_DNA"/>
</dbReference>
<proteinExistence type="predicted"/>
<organism evidence="1 2">
    <name type="scientific">Eumeta variegata</name>
    <name type="common">Bagworm moth</name>
    <name type="synonym">Eumeta japonica</name>
    <dbReference type="NCBI Taxonomy" id="151549"/>
    <lineage>
        <taxon>Eukaryota</taxon>
        <taxon>Metazoa</taxon>
        <taxon>Ecdysozoa</taxon>
        <taxon>Arthropoda</taxon>
        <taxon>Hexapoda</taxon>
        <taxon>Insecta</taxon>
        <taxon>Pterygota</taxon>
        <taxon>Neoptera</taxon>
        <taxon>Endopterygota</taxon>
        <taxon>Lepidoptera</taxon>
        <taxon>Glossata</taxon>
        <taxon>Ditrysia</taxon>
        <taxon>Tineoidea</taxon>
        <taxon>Psychidae</taxon>
        <taxon>Oiketicinae</taxon>
        <taxon>Eumeta</taxon>
    </lineage>
</organism>
<accession>A0A4C1WYI9</accession>
<dbReference type="Proteomes" id="UP000299102">
    <property type="component" value="Unassembled WGS sequence"/>
</dbReference>